<dbReference type="Pfam" id="PF00069">
    <property type="entry name" value="Pkinase"/>
    <property type="match status" value="1"/>
</dbReference>
<dbReference type="PROSITE" id="PS50011">
    <property type="entry name" value="PROTEIN_KINASE_DOM"/>
    <property type="match status" value="1"/>
</dbReference>
<dbReference type="PANTHER" id="PTHR24353:SF147">
    <property type="entry name" value="CGMP-DEPENDENT SERINE_THREONIN PROTEIN KINASE-RELATED"/>
    <property type="match status" value="1"/>
</dbReference>
<dbReference type="PROSITE" id="PS00108">
    <property type="entry name" value="PROTEIN_KINASE_ST"/>
    <property type="match status" value="1"/>
</dbReference>
<dbReference type="InterPro" id="IPR000719">
    <property type="entry name" value="Prot_kinase_dom"/>
</dbReference>
<dbReference type="EMBL" id="VXIV02001770">
    <property type="protein sequence ID" value="KAF6029975.1"/>
    <property type="molecule type" value="Genomic_DNA"/>
</dbReference>
<dbReference type="Proteomes" id="UP000593567">
    <property type="component" value="Unassembled WGS sequence"/>
</dbReference>
<comment type="caution">
    <text evidence="7">The sequence shown here is derived from an EMBL/GenBank/DDBJ whole genome shotgun (WGS) entry which is preliminary data.</text>
</comment>
<keyword evidence="8" id="KW-1185">Reference proteome</keyword>
<reference evidence="7" key="1">
    <citation type="submission" date="2020-06" db="EMBL/GenBank/DDBJ databases">
        <title>Draft genome of Bugula neritina, a colonial animal packing powerful symbionts and potential medicines.</title>
        <authorList>
            <person name="Rayko M."/>
        </authorList>
    </citation>
    <scope>NUCLEOTIDE SEQUENCE [LARGE SCALE GENOMIC DNA]</scope>
    <source>
        <strain evidence="7">Kwan_BN1</strain>
    </source>
</reference>
<dbReference type="OrthoDB" id="63267at2759"/>
<evidence type="ECO:0000256" key="2">
    <source>
        <dbReference type="ARBA" id="ARBA00022679"/>
    </source>
</evidence>
<name>A0A7J7JVU1_BUGNE</name>
<dbReference type="PANTHER" id="PTHR24353">
    <property type="entry name" value="CYCLIC NUCLEOTIDE-DEPENDENT PROTEIN KINASE"/>
    <property type="match status" value="1"/>
</dbReference>
<dbReference type="InterPro" id="IPR008271">
    <property type="entry name" value="Ser/Thr_kinase_AS"/>
</dbReference>
<keyword evidence="1" id="KW-0723">Serine/threonine-protein kinase</keyword>
<evidence type="ECO:0000259" key="6">
    <source>
        <dbReference type="PROSITE" id="PS50011"/>
    </source>
</evidence>
<keyword evidence="4" id="KW-0418">Kinase</keyword>
<dbReference type="GO" id="GO:0004674">
    <property type="term" value="F:protein serine/threonine kinase activity"/>
    <property type="evidence" value="ECO:0007669"/>
    <property type="project" value="UniProtKB-KW"/>
</dbReference>
<accession>A0A7J7JVU1</accession>
<dbReference type="GO" id="GO:0005524">
    <property type="term" value="F:ATP binding"/>
    <property type="evidence" value="ECO:0007669"/>
    <property type="project" value="UniProtKB-KW"/>
</dbReference>
<keyword evidence="3" id="KW-0547">Nucleotide-binding</keyword>
<dbReference type="AlphaFoldDB" id="A0A7J7JVU1"/>
<dbReference type="Gene3D" id="1.10.510.10">
    <property type="entry name" value="Transferase(Phosphotransferase) domain 1"/>
    <property type="match status" value="1"/>
</dbReference>
<feature type="domain" description="Protein kinase" evidence="6">
    <location>
        <begin position="1"/>
        <end position="184"/>
    </location>
</feature>
<keyword evidence="5" id="KW-0067">ATP-binding</keyword>
<evidence type="ECO:0000313" key="7">
    <source>
        <dbReference type="EMBL" id="KAF6029975.1"/>
    </source>
</evidence>
<evidence type="ECO:0000256" key="3">
    <source>
        <dbReference type="ARBA" id="ARBA00022741"/>
    </source>
</evidence>
<protein>
    <recommendedName>
        <fullName evidence="6">Protein kinase domain-containing protein</fullName>
    </recommendedName>
</protein>
<keyword evidence="2" id="KW-0808">Transferase</keyword>
<organism evidence="7 8">
    <name type="scientific">Bugula neritina</name>
    <name type="common">Brown bryozoan</name>
    <name type="synonym">Sertularia neritina</name>
    <dbReference type="NCBI Taxonomy" id="10212"/>
    <lineage>
        <taxon>Eukaryota</taxon>
        <taxon>Metazoa</taxon>
        <taxon>Spiralia</taxon>
        <taxon>Lophotrochozoa</taxon>
        <taxon>Bryozoa</taxon>
        <taxon>Gymnolaemata</taxon>
        <taxon>Cheilostomatida</taxon>
        <taxon>Flustrina</taxon>
        <taxon>Buguloidea</taxon>
        <taxon>Bugulidae</taxon>
        <taxon>Bugula</taxon>
    </lineage>
</organism>
<dbReference type="SUPFAM" id="SSF56112">
    <property type="entry name" value="Protein kinase-like (PK-like)"/>
    <property type="match status" value="1"/>
</dbReference>
<sequence>MLMEACLGGELWTILRDRGYFDDNTSRFAVACVIKALQYLHSKGIVYRDLKPENLLVTGDGYVKLVDFGFAKYLPAGKKTWTFCGTPEYVAPEIILNKGHDHAVDIWAIGILIYELTTGVPPFAASDPMQTYNIILKGVDALDFPKKISKNAQHIIKRLCRPVPTERLGYQKNGLLDITKHKWFQGFDWMGLEKRAIVFTPLQRKVLNNMDTSNFDRFTGDVIMPPDETSDWDDLF</sequence>
<evidence type="ECO:0000256" key="4">
    <source>
        <dbReference type="ARBA" id="ARBA00022777"/>
    </source>
</evidence>
<dbReference type="InterPro" id="IPR011009">
    <property type="entry name" value="Kinase-like_dom_sf"/>
</dbReference>
<dbReference type="FunFam" id="1.10.510.10:FF:000210">
    <property type="entry name" value="Non-specific serine/threonine protein kinase"/>
    <property type="match status" value="1"/>
</dbReference>
<dbReference type="SMART" id="SM00220">
    <property type="entry name" value="S_TKc"/>
    <property type="match status" value="1"/>
</dbReference>
<dbReference type="Gene3D" id="3.30.200.20">
    <property type="entry name" value="Phosphorylase Kinase, domain 1"/>
    <property type="match status" value="1"/>
</dbReference>
<evidence type="ECO:0000256" key="1">
    <source>
        <dbReference type="ARBA" id="ARBA00022527"/>
    </source>
</evidence>
<gene>
    <name evidence="7" type="ORF">EB796_011714</name>
</gene>
<proteinExistence type="predicted"/>
<evidence type="ECO:0000313" key="8">
    <source>
        <dbReference type="Proteomes" id="UP000593567"/>
    </source>
</evidence>
<evidence type="ECO:0000256" key="5">
    <source>
        <dbReference type="ARBA" id="ARBA00022840"/>
    </source>
</evidence>